<evidence type="ECO:0000313" key="1">
    <source>
        <dbReference type="EMBL" id="KAL3836277.1"/>
    </source>
</evidence>
<accession>A0ABD3THK7</accession>
<gene>
    <name evidence="1" type="ORF">ACJMK2_021715</name>
</gene>
<name>A0ABD3THK7_SINWO</name>
<dbReference type="Proteomes" id="UP001634394">
    <property type="component" value="Unassembled WGS sequence"/>
</dbReference>
<protein>
    <submittedName>
        <fullName evidence="1">Uncharacterized protein</fullName>
    </submittedName>
</protein>
<keyword evidence="2" id="KW-1185">Reference proteome</keyword>
<dbReference type="EMBL" id="JBJQND010000018">
    <property type="protein sequence ID" value="KAL3836277.1"/>
    <property type="molecule type" value="Genomic_DNA"/>
</dbReference>
<reference evidence="1 2" key="1">
    <citation type="submission" date="2024-11" db="EMBL/GenBank/DDBJ databases">
        <title>Chromosome-level genome assembly of the freshwater bivalve Anodonta woodiana.</title>
        <authorList>
            <person name="Chen X."/>
        </authorList>
    </citation>
    <scope>NUCLEOTIDE SEQUENCE [LARGE SCALE GENOMIC DNA]</scope>
    <source>
        <strain evidence="1">MN2024</strain>
        <tissue evidence="1">Gills</tissue>
    </source>
</reference>
<dbReference type="AlphaFoldDB" id="A0ABD3THK7"/>
<evidence type="ECO:0000313" key="2">
    <source>
        <dbReference type="Proteomes" id="UP001634394"/>
    </source>
</evidence>
<organism evidence="1 2">
    <name type="scientific">Sinanodonta woodiana</name>
    <name type="common">Chinese pond mussel</name>
    <name type="synonym">Anodonta woodiana</name>
    <dbReference type="NCBI Taxonomy" id="1069815"/>
    <lineage>
        <taxon>Eukaryota</taxon>
        <taxon>Metazoa</taxon>
        <taxon>Spiralia</taxon>
        <taxon>Lophotrochozoa</taxon>
        <taxon>Mollusca</taxon>
        <taxon>Bivalvia</taxon>
        <taxon>Autobranchia</taxon>
        <taxon>Heteroconchia</taxon>
        <taxon>Palaeoheterodonta</taxon>
        <taxon>Unionida</taxon>
        <taxon>Unionoidea</taxon>
        <taxon>Unionidae</taxon>
        <taxon>Unioninae</taxon>
        <taxon>Sinanodonta</taxon>
    </lineage>
</organism>
<proteinExistence type="predicted"/>
<comment type="caution">
    <text evidence="1">The sequence shown here is derived from an EMBL/GenBank/DDBJ whole genome shotgun (WGS) entry which is preliminary data.</text>
</comment>
<sequence>MMILIHYPRKSSTQNGRQGLLGRCPLRRSSKGPCVVPLHRVSRHLCQPRVQDVRNMHVVYGASLVGYEPDQHAVVQRTTGCYKFSKRSLAKTIARLLLRHWQIP</sequence>